<dbReference type="EMBL" id="LGRX02033213">
    <property type="protein sequence ID" value="KAK3242204.1"/>
    <property type="molecule type" value="Genomic_DNA"/>
</dbReference>
<feature type="compositionally biased region" description="Low complexity" evidence="1">
    <location>
        <begin position="111"/>
        <end position="121"/>
    </location>
</feature>
<organism evidence="2 3">
    <name type="scientific">Cymbomonas tetramitiformis</name>
    <dbReference type="NCBI Taxonomy" id="36881"/>
    <lineage>
        <taxon>Eukaryota</taxon>
        <taxon>Viridiplantae</taxon>
        <taxon>Chlorophyta</taxon>
        <taxon>Pyramimonadophyceae</taxon>
        <taxon>Pyramimonadales</taxon>
        <taxon>Pyramimonadaceae</taxon>
        <taxon>Cymbomonas</taxon>
    </lineage>
</organism>
<sequence>MVPSQRSSKHRCTTKPCGIAKHELRRRIPRHRFRDTQEQLQQLLLRHMPSAAVGRQHCHTPTRSSSIVTHMHNTHCTSMVRILHKQPLHLLVQHMPLAAVGQQHCHTPTRSSSSSSSSSSSIVTHMHNTICICNNTRMVGIINKHRTLLITNRNNGINSNNNTLSHTHTHRTIRTCNRTNMVLAD</sequence>
<keyword evidence="3" id="KW-1185">Reference proteome</keyword>
<dbReference type="AlphaFoldDB" id="A0AAE0BU94"/>
<evidence type="ECO:0000313" key="3">
    <source>
        <dbReference type="Proteomes" id="UP001190700"/>
    </source>
</evidence>
<name>A0AAE0BU94_9CHLO</name>
<gene>
    <name evidence="2" type="ORF">CYMTET_48077</name>
</gene>
<evidence type="ECO:0000313" key="2">
    <source>
        <dbReference type="EMBL" id="KAK3242204.1"/>
    </source>
</evidence>
<evidence type="ECO:0000256" key="1">
    <source>
        <dbReference type="SAM" id="MobiDB-lite"/>
    </source>
</evidence>
<reference evidence="2 3" key="1">
    <citation type="journal article" date="2015" name="Genome Biol. Evol.">
        <title>Comparative Genomics of a Bacterivorous Green Alga Reveals Evolutionary Causalities and Consequences of Phago-Mixotrophic Mode of Nutrition.</title>
        <authorList>
            <person name="Burns J.A."/>
            <person name="Paasch A."/>
            <person name="Narechania A."/>
            <person name="Kim E."/>
        </authorList>
    </citation>
    <scope>NUCLEOTIDE SEQUENCE [LARGE SCALE GENOMIC DNA]</scope>
    <source>
        <strain evidence="2 3">PLY_AMNH</strain>
    </source>
</reference>
<protein>
    <submittedName>
        <fullName evidence="2">Uncharacterized protein</fullName>
    </submittedName>
</protein>
<accession>A0AAE0BU94</accession>
<feature type="region of interest" description="Disordered" evidence="1">
    <location>
        <begin position="102"/>
        <end position="121"/>
    </location>
</feature>
<comment type="caution">
    <text evidence="2">The sequence shown here is derived from an EMBL/GenBank/DDBJ whole genome shotgun (WGS) entry which is preliminary data.</text>
</comment>
<proteinExistence type="predicted"/>
<dbReference type="Proteomes" id="UP001190700">
    <property type="component" value="Unassembled WGS sequence"/>
</dbReference>